<dbReference type="EMBL" id="LAQI01000099">
    <property type="protein sequence ID" value="KKY20492.1"/>
    <property type="molecule type" value="Genomic_DNA"/>
</dbReference>
<reference evidence="10 11" key="1">
    <citation type="submission" date="2015-03" db="EMBL/GenBank/DDBJ databases">
        <authorList>
            <person name="Morales-Cruz A."/>
            <person name="Amrine K.C."/>
            <person name="Cantu D."/>
        </authorList>
    </citation>
    <scope>NUCLEOTIDE SEQUENCE [LARGE SCALE GENOMIC DNA]</scope>
    <source>
        <strain evidence="10">DS831</strain>
    </source>
</reference>
<dbReference type="Gene3D" id="1.10.630.10">
    <property type="entry name" value="Cytochrome P450"/>
    <property type="match status" value="1"/>
</dbReference>
<proteinExistence type="inferred from homology"/>
<feature type="binding site" description="axial binding residue" evidence="8">
    <location>
        <position position="460"/>
    </location>
    <ligand>
        <name>heme</name>
        <dbReference type="ChEBI" id="CHEBI:30413"/>
    </ligand>
    <ligandPart>
        <name>Fe</name>
        <dbReference type="ChEBI" id="CHEBI:18248"/>
    </ligandPart>
</feature>
<keyword evidence="7 9" id="KW-0503">Monooxygenase</keyword>
<evidence type="ECO:0000256" key="8">
    <source>
        <dbReference type="PIRSR" id="PIRSR602401-1"/>
    </source>
</evidence>
<keyword evidence="5 9" id="KW-0560">Oxidoreductase</keyword>
<dbReference type="CDD" id="cd11041">
    <property type="entry name" value="CYP503A1-like"/>
    <property type="match status" value="1"/>
</dbReference>
<dbReference type="AlphaFoldDB" id="A0A0G2EC26"/>
<evidence type="ECO:0000313" key="10">
    <source>
        <dbReference type="EMBL" id="KKY20492.1"/>
    </source>
</evidence>
<comment type="caution">
    <text evidence="10">The sequence shown here is derived from an EMBL/GenBank/DDBJ whole genome shotgun (WGS) entry which is preliminary data.</text>
</comment>
<evidence type="ECO:0000256" key="4">
    <source>
        <dbReference type="ARBA" id="ARBA00022723"/>
    </source>
</evidence>
<dbReference type="InterPro" id="IPR002401">
    <property type="entry name" value="Cyt_P450_E_grp-I"/>
</dbReference>
<dbReference type="GO" id="GO:0004497">
    <property type="term" value="F:monooxygenase activity"/>
    <property type="evidence" value="ECO:0007669"/>
    <property type="project" value="UniProtKB-KW"/>
</dbReference>
<dbReference type="Pfam" id="PF00067">
    <property type="entry name" value="p450"/>
    <property type="match status" value="1"/>
</dbReference>
<sequence length="520" mass="57628">MFAENVTLPIGNKTVVAETWLPETFPPSSGPAVLVALLAATLFFLSRKPSSNSDFPLINPRKFYDIGGIRAKLSFVFNARHLLALGVRTQRPFRLLTDIGELTVLPAHYANEIRNDPRLSFAEVISQTFHADLPGFEGFRQGTADAHMSRDVANKQLTHSLASVTEALSGECAAALQELFPASEEEWTDVSLRDRVLQLVARLSSRVFLGEAGARNAAWQRITAEYTKTAYVAAYVLRLWPARLRPLVHWALPPCRRLRAQVAEAREIVVDMIEARRRSGGGQYNDAVAWFEQDRQRGSDYDPVVAQLILAQAAIETTTDLLTQALLDLAAHPELAGPLREEVAAVVGKAGWKKSSVYEMKLVDSVLKESQRLKPLAMTSMHRLVLEDVTLSDGVRLAKGTVIGVAGSRMWDADVHEDPARFDGYRFLRMRGGDDGRQHQAHFVSTSADHLAFGHGRHACAGRFFVAHEAKIALSHLLLKYDWKVADRSPDPKPFEFGLTLVANPKAVVSIRARKAEMEL</sequence>
<gene>
    <name evidence="10" type="ORF">UCDDS831_g04539</name>
</gene>
<evidence type="ECO:0000256" key="5">
    <source>
        <dbReference type="ARBA" id="ARBA00023002"/>
    </source>
</evidence>
<dbReference type="PROSITE" id="PS00086">
    <property type="entry name" value="CYTOCHROME_P450"/>
    <property type="match status" value="1"/>
</dbReference>
<evidence type="ECO:0000256" key="6">
    <source>
        <dbReference type="ARBA" id="ARBA00023004"/>
    </source>
</evidence>
<comment type="similarity">
    <text evidence="2 9">Belongs to the cytochrome P450 family.</text>
</comment>
<dbReference type="GO" id="GO:0020037">
    <property type="term" value="F:heme binding"/>
    <property type="evidence" value="ECO:0007669"/>
    <property type="project" value="InterPro"/>
</dbReference>
<dbReference type="InterPro" id="IPR001128">
    <property type="entry name" value="Cyt_P450"/>
</dbReference>
<accession>A0A0G2EC26</accession>
<dbReference type="SUPFAM" id="SSF48264">
    <property type="entry name" value="Cytochrome P450"/>
    <property type="match status" value="1"/>
</dbReference>
<dbReference type="Proteomes" id="UP000034182">
    <property type="component" value="Unassembled WGS sequence"/>
</dbReference>
<evidence type="ECO:0000256" key="1">
    <source>
        <dbReference type="ARBA" id="ARBA00001971"/>
    </source>
</evidence>
<dbReference type="PRINTS" id="PR00463">
    <property type="entry name" value="EP450I"/>
</dbReference>
<dbReference type="GO" id="GO:0005506">
    <property type="term" value="F:iron ion binding"/>
    <property type="evidence" value="ECO:0007669"/>
    <property type="project" value="InterPro"/>
</dbReference>
<dbReference type="InterPro" id="IPR036396">
    <property type="entry name" value="Cyt_P450_sf"/>
</dbReference>
<dbReference type="GO" id="GO:0016705">
    <property type="term" value="F:oxidoreductase activity, acting on paired donors, with incorporation or reduction of molecular oxygen"/>
    <property type="evidence" value="ECO:0007669"/>
    <property type="project" value="InterPro"/>
</dbReference>
<dbReference type="InterPro" id="IPR017972">
    <property type="entry name" value="Cyt_P450_CS"/>
</dbReference>
<protein>
    <submittedName>
        <fullName evidence="10">Putative cytochrome p450</fullName>
    </submittedName>
</protein>
<evidence type="ECO:0000256" key="7">
    <source>
        <dbReference type="ARBA" id="ARBA00023033"/>
    </source>
</evidence>
<evidence type="ECO:0000313" key="11">
    <source>
        <dbReference type="Proteomes" id="UP000034182"/>
    </source>
</evidence>
<keyword evidence="4 8" id="KW-0479">Metal-binding</keyword>
<keyword evidence="3 8" id="KW-0349">Heme</keyword>
<keyword evidence="6 8" id="KW-0408">Iron</keyword>
<reference evidence="10 11" key="2">
    <citation type="submission" date="2015-05" db="EMBL/GenBank/DDBJ databases">
        <title>Distinctive expansion of gene families associated with plant cell wall degradation and secondary metabolism in the genomes of grapevine trunk pathogens.</title>
        <authorList>
            <person name="Lawrence D.P."/>
            <person name="Travadon R."/>
            <person name="Rolshausen P.E."/>
            <person name="Baumgartner K."/>
        </authorList>
    </citation>
    <scope>NUCLEOTIDE SEQUENCE [LARGE SCALE GENOMIC DNA]</scope>
    <source>
        <strain evidence="10">DS831</strain>
    </source>
</reference>
<organism evidence="10 11">
    <name type="scientific">Diplodia seriata</name>
    <dbReference type="NCBI Taxonomy" id="420778"/>
    <lineage>
        <taxon>Eukaryota</taxon>
        <taxon>Fungi</taxon>
        <taxon>Dikarya</taxon>
        <taxon>Ascomycota</taxon>
        <taxon>Pezizomycotina</taxon>
        <taxon>Dothideomycetes</taxon>
        <taxon>Dothideomycetes incertae sedis</taxon>
        <taxon>Botryosphaeriales</taxon>
        <taxon>Botryosphaeriaceae</taxon>
        <taxon>Diplodia</taxon>
    </lineage>
</organism>
<comment type="cofactor">
    <cofactor evidence="1 8">
        <name>heme</name>
        <dbReference type="ChEBI" id="CHEBI:30413"/>
    </cofactor>
</comment>
<dbReference type="PANTHER" id="PTHR46206:SF2">
    <property type="entry name" value="CYTOCHROME P450 MONOOXYGENASE AUSG-RELATED"/>
    <property type="match status" value="1"/>
</dbReference>
<name>A0A0G2EC26_9PEZI</name>
<evidence type="ECO:0000256" key="9">
    <source>
        <dbReference type="RuleBase" id="RU000461"/>
    </source>
</evidence>
<evidence type="ECO:0000256" key="2">
    <source>
        <dbReference type="ARBA" id="ARBA00010617"/>
    </source>
</evidence>
<evidence type="ECO:0000256" key="3">
    <source>
        <dbReference type="ARBA" id="ARBA00022617"/>
    </source>
</evidence>
<dbReference type="PANTHER" id="PTHR46206">
    <property type="entry name" value="CYTOCHROME P450"/>
    <property type="match status" value="1"/>
</dbReference>